<evidence type="ECO:0000313" key="3">
    <source>
        <dbReference type="EMBL" id="MBF4984377.1"/>
    </source>
</evidence>
<feature type="domain" description="YdbS-like PH" evidence="2">
    <location>
        <begin position="422"/>
        <end position="483"/>
    </location>
</feature>
<proteinExistence type="predicted"/>
<keyword evidence="1" id="KW-0812">Transmembrane</keyword>
<dbReference type="PANTHER" id="PTHR34473">
    <property type="entry name" value="UPF0699 TRANSMEMBRANE PROTEIN YDBS"/>
    <property type="match status" value="1"/>
</dbReference>
<keyword evidence="4" id="KW-1185">Reference proteome</keyword>
<dbReference type="Proteomes" id="UP001194729">
    <property type="component" value="Unassembled WGS sequence"/>
</dbReference>
<feature type="transmembrane region" description="Helical" evidence="1">
    <location>
        <begin position="245"/>
        <end position="267"/>
    </location>
</feature>
<reference evidence="3 4" key="1">
    <citation type="submission" date="2020-11" db="EMBL/GenBank/DDBJ databases">
        <title>P. mediterranea TC4 genome.</title>
        <authorList>
            <person name="Molmeret M."/>
        </authorList>
    </citation>
    <scope>NUCLEOTIDE SEQUENCE [LARGE SCALE GENOMIC DNA]</scope>
    <source>
        <strain evidence="3 4">TC4</strain>
    </source>
</reference>
<protein>
    <submittedName>
        <fullName evidence="3">PH domain-containing protein</fullName>
    </submittedName>
</protein>
<keyword evidence="1" id="KW-0472">Membrane</keyword>
<feature type="transmembrane region" description="Helical" evidence="1">
    <location>
        <begin position="430"/>
        <end position="448"/>
    </location>
</feature>
<accession>A0ABS0A4V5</accession>
<dbReference type="EMBL" id="JADKYU010000440">
    <property type="protein sequence ID" value="MBF4984377.1"/>
    <property type="molecule type" value="Genomic_DNA"/>
</dbReference>
<evidence type="ECO:0000313" key="4">
    <source>
        <dbReference type="Proteomes" id="UP001194729"/>
    </source>
</evidence>
<dbReference type="InterPro" id="IPR014529">
    <property type="entry name" value="UCP026631"/>
</dbReference>
<dbReference type="InterPro" id="IPR005182">
    <property type="entry name" value="YdbS-like_PH"/>
</dbReference>
<evidence type="ECO:0000256" key="1">
    <source>
        <dbReference type="SAM" id="Phobius"/>
    </source>
</evidence>
<dbReference type="PIRSF" id="PIRSF026631">
    <property type="entry name" value="UCP026631"/>
    <property type="match status" value="1"/>
</dbReference>
<feature type="transmembrane region" description="Helical" evidence="1">
    <location>
        <begin position="15"/>
        <end position="37"/>
    </location>
</feature>
<dbReference type="Pfam" id="PF03703">
    <property type="entry name" value="bPH_2"/>
    <property type="match status" value="3"/>
</dbReference>
<feature type="transmembrane region" description="Helical" evidence="1">
    <location>
        <begin position="43"/>
        <end position="68"/>
    </location>
</feature>
<evidence type="ECO:0000259" key="2">
    <source>
        <dbReference type="Pfam" id="PF03703"/>
    </source>
</evidence>
<name>A0ABS0A4V5_9FLAO</name>
<organism evidence="3 4">
    <name type="scientific">Nonlabens mediterrranea</name>
    <dbReference type="NCBI Taxonomy" id="1419947"/>
    <lineage>
        <taxon>Bacteria</taxon>
        <taxon>Pseudomonadati</taxon>
        <taxon>Bacteroidota</taxon>
        <taxon>Flavobacteriia</taxon>
        <taxon>Flavobacteriales</taxon>
        <taxon>Flavobacteriaceae</taxon>
        <taxon>Nonlabens</taxon>
    </lineage>
</organism>
<dbReference type="PANTHER" id="PTHR34473:SF2">
    <property type="entry name" value="UPF0699 TRANSMEMBRANE PROTEIN YDBT"/>
    <property type="match status" value="1"/>
</dbReference>
<comment type="caution">
    <text evidence="3">The sequence shown here is derived from an EMBL/GenBank/DDBJ whole genome shotgun (WGS) entry which is preliminary data.</text>
</comment>
<feature type="domain" description="YdbS-like PH" evidence="2">
    <location>
        <begin position="274"/>
        <end position="341"/>
    </location>
</feature>
<gene>
    <name evidence="3" type="ORF">FNJ87_08570</name>
</gene>
<sequence>MLNISQPTRQSKLSILFYLFKGIKGLIAFVFFAAFSMRSWNSAMGIAAASFFVVMVTLVGPIVQYWFFKFHVKNNELLIEKGWLFKKRKAIPLERIQSINITQNLVQRLLGLVAVEIDTAGSKAKELEIPALDRHFAEQLKALLSKKKSHITTESLLDNVHVEQDHDIADHKSSKVILQLNFIDLLKVGITQNHLRSGGLAIGVVVGFWYKIKDVVENLFGDIFESVDVDIEQAVQQPEAFGSSFLVVILGATVVFIVASIMVSLLMSINKFYDFKMELRDEHLEVRMGLLNKKEIKIPLSKIQILEFHSNPLRKILDFKTARIYQAQSQNNQISSVEVPACHAHIQAQLQYLIFEESIEQPEKELLAQPWSHARLDMYIASTFALPLVAISIYFEFYWLTIVPILFLILIGFFGYQYGKHSKLTRDDDFIVFYKGWLFNSIIISPVYKTQAIEKWRSIFIKRRGEAHLKVHTAGGSRQIKYLKEYGINAMQNDINNQVIQSTKNWM</sequence>
<keyword evidence="1" id="KW-1133">Transmembrane helix</keyword>
<feature type="transmembrane region" description="Helical" evidence="1">
    <location>
        <begin position="195"/>
        <end position="212"/>
    </location>
</feature>
<feature type="domain" description="YdbS-like PH" evidence="2">
    <location>
        <begin position="65"/>
        <end position="143"/>
    </location>
</feature>
<feature type="transmembrane region" description="Helical" evidence="1">
    <location>
        <begin position="401"/>
        <end position="418"/>
    </location>
</feature>